<dbReference type="Gene3D" id="3.40.50.1010">
    <property type="entry name" value="5'-nuclease"/>
    <property type="match status" value="1"/>
</dbReference>
<evidence type="ECO:0000256" key="3">
    <source>
        <dbReference type="ARBA" id="ARBA00022722"/>
    </source>
</evidence>
<dbReference type="PANTHER" id="PTHR33653:SF1">
    <property type="entry name" value="RIBONUCLEASE VAPC2"/>
    <property type="match status" value="1"/>
</dbReference>
<dbReference type="AlphaFoldDB" id="A0A9D5Q677"/>
<reference evidence="9" key="1">
    <citation type="submission" date="2019-11" db="EMBL/GenBank/DDBJ databases">
        <title>Microbial mats filling the niche in hypersaline microbial mats.</title>
        <authorList>
            <person name="Wong H.L."/>
            <person name="Macleod F.I."/>
            <person name="White R.A. III"/>
            <person name="Burns B.P."/>
        </authorList>
    </citation>
    <scope>NUCLEOTIDE SEQUENCE</scope>
    <source>
        <strain evidence="9">Rbin_158</strain>
    </source>
</reference>
<dbReference type="SUPFAM" id="SSF88723">
    <property type="entry name" value="PIN domain-like"/>
    <property type="match status" value="1"/>
</dbReference>
<feature type="domain" description="PIN" evidence="8">
    <location>
        <begin position="2"/>
        <end position="116"/>
    </location>
</feature>
<dbReference type="EMBL" id="WJJP01000431">
    <property type="protein sequence ID" value="MBD3325559.1"/>
    <property type="molecule type" value="Genomic_DNA"/>
</dbReference>
<evidence type="ECO:0000256" key="6">
    <source>
        <dbReference type="ARBA" id="ARBA00022842"/>
    </source>
</evidence>
<keyword evidence="2" id="KW-1277">Toxin-antitoxin system</keyword>
<comment type="cofactor">
    <cofactor evidence="1">
        <name>Mg(2+)</name>
        <dbReference type="ChEBI" id="CHEBI:18420"/>
    </cofactor>
</comment>
<dbReference type="PANTHER" id="PTHR33653">
    <property type="entry name" value="RIBONUCLEASE VAPC2"/>
    <property type="match status" value="1"/>
</dbReference>
<dbReference type="CDD" id="cd18741">
    <property type="entry name" value="PIN_VapC4-5_FitB-like"/>
    <property type="match status" value="1"/>
</dbReference>
<evidence type="ECO:0000259" key="8">
    <source>
        <dbReference type="Pfam" id="PF01850"/>
    </source>
</evidence>
<gene>
    <name evidence="9" type="ORF">GF339_13295</name>
</gene>
<dbReference type="InterPro" id="IPR050556">
    <property type="entry name" value="Type_II_TA_system_RNase"/>
</dbReference>
<dbReference type="GO" id="GO:0016787">
    <property type="term" value="F:hydrolase activity"/>
    <property type="evidence" value="ECO:0007669"/>
    <property type="project" value="UniProtKB-KW"/>
</dbReference>
<dbReference type="InterPro" id="IPR002716">
    <property type="entry name" value="PIN_dom"/>
</dbReference>
<keyword evidence="5" id="KW-0378">Hydrolase</keyword>
<evidence type="ECO:0000313" key="10">
    <source>
        <dbReference type="Proteomes" id="UP000649604"/>
    </source>
</evidence>
<name>A0A9D5Q677_9BACT</name>
<evidence type="ECO:0000313" key="9">
    <source>
        <dbReference type="EMBL" id="MBD3325559.1"/>
    </source>
</evidence>
<keyword evidence="3" id="KW-0540">Nuclease</keyword>
<sequence length="128" mass="14890">MILCDTNIFIEFYKNTPDILQELHYMGYQHIALSAITQGELYVGARNKAEFHKIKRHLALLHHFPLTKTITQKFLDLMETYCLSHALSLPDSLIAATALVHDVELYTLNTKDFQYIDNLRLYQPVTHL</sequence>
<comment type="similarity">
    <text evidence="7">Belongs to the PINc/VapC protein family.</text>
</comment>
<evidence type="ECO:0000256" key="5">
    <source>
        <dbReference type="ARBA" id="ARBA00022801"/>
    </source>
</evidence>
<evidence type="ECO:0000256" key="7">
    <source>
        <dbReference type="ARBA" id="ARBA00038093"/>
    </source>
</evidence>
<dbReference type="Pfam" id="PF01850">
    <property type="entry name" value="PIN"/>
    <property type="match status" value="1"/>
</dbReference>
<dbReference type="GO" id="GO:0046872">
    <property type="term" value="F:metal ion binding"/>
    <property type="evidence" value="ECO:0007669"/>
    <property type="project" value="UniProtKB-KW"/>
</dbReference>
<evidence type="ECO:0000256" key="2">
    <source>
        <dbReference type="ARBA" id="ARBA00022649"/>
    </source>
</evidence>
<protein>
    <submittedName>
        <fullName evidence="9">PIN domain-containing protein</fullName>
    </submittedName>
</protein>
<keyword evidence="6" id="KW-0460">Magnesium</keyword>
<accession>A0A9D5Q677</accession>
<dbReference type="Proteomes" id="UP000649604">
    <property type="component" value="Unassembled WGS sequence"/>
</dbReference>
<dbReference type="InterPro" id="IPR029060">
    <property type="entry name" value="PIN-like_dom_sf"/>
</dbReference>
<keyword evidence="4" id="KW-0479">Metal-binding</keyword>
<dbReference type="GO" id="GO:0004518">
    <property type="term" value="F:nuclease activity"/>
    <property type="evidence" value="ECO:0007669"/>
    <property type="project" value="UniProtKB-KW"/>
</dbReference>
<organism evidence="9 10">
    <name type="scientific">candidate division KSB3 bacterium</name>
    <dbReference type="NCBI Taxonomy" id="2044937"/>
    <lineage>
        <taxon>Bacteria</taxon>
        <taxon>candidate division KSB3</taxon>
    </lineage>
</organism>
<evidence type="ECO:0000256" key="1">
    <source>
        <dbReference type="ARBA" id="ARBA00001946"/>
    </source>
</evidence>
<evidence type="ECO:0000256" key="4">
    <source>
        <dbReference type="ARBA" id="ARBA00022723"/>
    </source>
</evidence>
<comment type="caution">
    <text evidence="9">The sequence shown here is derived from an EMBL/GenBank/DDBJ whole genome shotgun (WGS) entry which is preliminary data.</text>
</comment>
<proteinExistence type="inferred from homology"/>